<dbReference type="RefSeq" id="WP_283753063.1">
    <property type="nucleotide sequence ID" value="NZ_JAQOSP010000053.1"/>
</dbReference>
<dbReference type="EMBL" id="JAQOSP010000053">
    <property type="protein sequence ID" value="MDJ1169303.1"/>
    <property type="molecule type" value="Genomic_DNA"/>
</dbReference>
<reference evidence="1 2" key="1">
    <citation type="submission" date="2023-01" db="EMBL/GenBank/DDBJ databases">
        <title>Novel diversity within Roseofilum (Cyanobacteria; Desertifilaceae) from marine benthic mats with descriptions of four novel species.</title>
        <authorList>
            <person name="Wang Y."/>
            <person name="Berthold D.E."/>
            <person name="Hu J."/>
            <person name="Lefler F.W."/>
            <person name="Laughinghouse H.D. IV."/>
        </authorList>
    </citation>
    <scope>NUCLEOTIDE SEQUENCE [LARGE SCALE GENOMIC DNA]</scope>
    <source>
        <strain evidence="1 2">BLCC-M154</strain>
    </source>
</reference>
<organism evidence="1 2">
    <name type="scientific">Roseofilum acuticapitatum BLCC-M154</name>
    <dbReference type="NCBI Taxonomy" id="3022444"/>
    <lineage>
        <taxon>Bacteria</taxon>
        <taxon>Bacillati</taxon>
        <taxon>Cyanobacteriota</taxon>
        <taxon>Cyanophyceae</taxon>
        <taxon>Desertifilales</taxon>
        <taxon>Desertifilaceae</taxon>
        <taxon>Roseofilum</taxon>
        <taxon>Roseofilum acuticapitatum</taxon>
    </lineage>
</organism>
<dbReference type="Proteomes" id="UP001235303">
    <property type="component" value="Unassembled WGS sequence"/>
</dbReference>
<evidence type="ECO:0000313" key="2">
    <source>
        <dbReference type="Proteomes" id="UP001235303"/>
    </source>
</evidence>
<sequence>MGPSLMDENYPPSGFKTTELRKNIGQYQETIYCYFLAIVKRESPEPVVQKFRQLFIDHTEIDDPAINQALLNLVFANQEENFSHTLKRCCYILINNWEANRNHNAVRELVNSFERETIGRNSHSIAIKRLKNWTINFVKSPDYQELKLFCAKFDLDSEQWSDRYTSYLLVPQYINLKNSAEQRQAAKVRSHELKEKFKFDLAMYTTRSQLTHHQDSEPPQNPTRLGDEVLHLIKMILLRRGPYNYVNLAHIFLQQTQDISYQEFKQALQRYLVFSVDDTAFIHLIEKKLSVQLNNLYSNYDDLPVNKALLLRTCNRVVEYLTTEDRKTPSTLFVLWVAQNNPLTLVTMMLKLILISKPTRVHLEARIADLIHYYKDYPENECQWLINFMEVLNIAFAIYADNVQYNLVRIDQKSLGSQSLSNLDKYKVFSQLNKAQPVDFVHENHEDFLEDEEE</sequence>
<gene>
    <name evidence="1" type="ORF">PMG71_07690</name>
</gene>
<proteinExistence type="predicted"/>
<accession>A0ABT7AQX2</accession>
<keyword evidence="2" id="KW-1185">Reference proteome</keyword>
<name>A0ABT7AQX2_9CYAN</name>
<comment type="caution">
    <text evidence="1">The sequence shown here is derived from an EMBL/GenBank/DDBJ whole genome shotgun (WGS) entry which is preliminary data.</text>
</comment>
<protein>
    <submittedName>
        <fullName evidence="1">Uncharacterized protein</fullName>
    </submittedName>
</protein>
<evidence type="ECO:0000313" key="1">
    <source>
        <dbReference type="EMBL" id="MDJ1169303.1"/>
    </source>
</evidence>